<feature type="domain" description="WDHD1/CFT4 second beta-propeller" evidence="7">
    <location>
        <begin position="467"/>
        <end position="559"/>
    </location>
</feature>
<proteinExistence type="predicted"/>
<keyword evidence="3" id="KW-0677">Repeat</keyword>
<dbReference type="SUPFAM" id="SSF50978">
    <property type="entry name" value="WD40 repeat-like"/>
    <property type="match status" value="1"/>
</dbReference>
<dbReference type="Pfam" id="PF24817">
    <property type="entry name" value="WD40_WDHD1_1st"/>
    <property type="match status" value="1"/>
</dbReference>
<evidence type="ECO:0008006" key="12">
    <source>
        <dbReference type="Google" id="ProtNLM"/>
    </source>
</evidence>
<comment type="caution">
    <text evidence="10">The sequence shown here is derived from an EMBL/GenBank/DDBJ whole genome shotgun (WGS) entry which is preliminary data.</text>
</comment>
<dbReference type="Pfam" id="PF12341">
    <property type="entry name" value="Mcl1_mid"/>
    <property type="match status" value="2"/>
</dbReference>
<evidence type="ECO:0000259" key="7">
    <source>
        <dbReference type="Pfam" id="PF12341"/>
    </source>
</evidence>
<evidence type="ECO:0000256" key="1">
    <source>
        <dbReference type="ARBA" id="ARBA00004123"/>
    </source>
</evidence>
<accession>A0A9Q0M306</accession>
<dbReference type="Proteomes" id="UP001142055">
    <property type="component" value="Chromosome 3"/>
</dbReference>
<feature type="repeat" description="WD" evidence="5">
    <location>
        <begin position="117"/>
        <end position="158"/>
    </location>
</feature>
<keyword evidence="4" id="KW-0539">Nucleus</keyword>
<feature type="domain" description="WDHD1 first WD40" evidence="9">
    <location>
        <begin position="2"/>
        <end position="287"/>
    </location>
</feature>
<dbReference type="Gene3D" id="2.130.10.10">
    <property type="entry name" value="YVTN repeat-like/Quinoprotein amine dehydrogenase"/>
    <property type="match status" value="1"/>
</dbReference>
<dbReference type="GO" id="GO:0003682">
    <property type="term" value="F:chromatin binding"/>
    <property type="evidence" value="ECO:0007669"/>
    <property type="project" value="TreeGrafter"/>
</dbReference>
<dbReference type="OMA" id="KEFRYIY"/>
<evidence type="ECO:0000256" key="2">
    <source>
        <dbReference type="ARBA" id="ARBA00022574"/>
    </source>
</evidence>
<feature type="domain" description="WDHD1/CFT4 helical bundle" evidence="8">
    <location>
        <begin position="735"/>
        <end position="827"/>
    </location>
</feature>
<evidence type="ECO:0000259" key="8">
    <source>
        <dbReference type="Pfam" id="PF20946"/>
    </source>
</evidence>
<organism evidence="10 11">
    <name type="scientific">Blomia tropicalis</name>
    <name type="common">Mite</name>
    <dbReference type="NCBI Taxonomy" id="40697"/>
    <lineage>
        <taxon>Eukaryota</taxon>
        <taxon>Metazoa</taxon>
        <taxon>Ecdysozoa</taxon>
        <taxon>Arthropoda</taxon>
        <taxon>Chelicerata</taxon>
        <taxon>Arachnida</taxon>
        <taxon>Acari</taxon>
        <taxon>Acariformes</taxon>
        <taxon>Sarcoptiformes</taxon>
        <taxon>Astigmata</taxon>
        <taxon>Glycyphagoidea</taxon>
        <taxon>Echimyopodidae</taxon>
        <taxon>Blomia</taxon>
    </lineage>
</organism>
<dbReference type="GO" id="GO:0006261">
    <property type="term" value="P:DNA-templated DNA replication"/>
    <property type="evidence" value="ECO:0007669"/>
    <property type="project" value="TreeGrafter"/>
</dbReference>
<protein>
    <recommendedName>
        <fullName evidence="12">WD repeat and HMG-box DNA-binding protein 1</fullName>
    </recommendedName>
</protein>
<dbReference type="Pfam" id="PF20946">
    <property type="entry name" value="Ctf4_C"/>
    <property type="match status" value="1"/>
</dbReference>
<dbReference type="InterPro" id="IPR057646">
    <property type="entry name" value="WD40_WDHD1_1st"/>
</dbReference>
<evidence type="ECO:0000256" key="6">
    <source>
        <dbReference type="SAM" id="MobiDB-lite"/>
    </source>
</evidence>
<dbReference type="PROSITE" id="PS50082">
    <property type="entry name" value="WD_REPEATS_2"/>
    <property type="match status" value="1"/>
</dbReference>
<evidence type="ECO:0000313" key="10">
    <source>
        <dbReference type="EMBL" id="KAJ6217957.1"/>
    </source>
</evidence>
<feature type="domain" description="WDHD1/CFT4 second beta-propeller" evidence="7">
    <location>
        <begin position="597"/>
        <end position="725"/>
    </location>
</feature>
<dbReference type="GO" id="GO:0000278">
    <property type="term" value="P:mitotic cell cycle"/>
    <property type="evidence" value="ECO:0007669"/>
    <property type="project" value="TreeGrafter"/>
</dbReference>
<sequence length="913" mass="104206">MLITVGAECEFCIWELGKDIKEYYNRGSFSIEQTIFHMISYVDNNNENRILVATEECDIKSLPIGQFEQDQVVTICQLDSLPTHMDLNFVSKLLAVGTSSSILLVNIEDKTENQFVDDIHGNDILTVALDPLNEYIASSSCNGQICIWSIESKSIIHRWEEVKVKVNSYLEAENFCRMAWQPIKGDILAVPKSDSVHLYKRKMWNKPWKQLKHNNFSDVSIVVFSSQAEFIAAASTQVIIMIWKWSNIERDILIPSAIVNQKAIISSLKFNPADPLKFSCTDMTGLLRNFRITSEKGTPILTNSLETYESNKEQQKTEPEKKIRKSINFDDVLSDIDDDDFDCIQINESDPIVRNSKKSSHNHQLTKPSLIENLDDDSLQVSNHTKETFEEDLDENQELEVEFDIGQIKSRYEPHIFSENDNFTSVKPENASNVEVVINGERIKVQELISTFHRQSQLQEKATTRQESFQSGSTPIHYQQRFMMWNNVGIIYGHNTDEERSIDVEFHDSSFHHSIHLTNMFNYTMADLSNTCFVLASNGDDEAEDELDHLKARLFSSIHTYMDHWRNSDIDHVVNRSSRHYHSSRSTFDDAVPSRSHVADQGQSIGCQVLKVDHHGKSRNHPIPTPISVALSPKSTVYWAGFTDEGTPCICDSDGIVRVYKTHFGNGWFPICATKQQAKGKSDNYFIIGVSEIQSQIRCIYCKVSRYPNTVPKPIMQILSLQIPLCEMYTNKSLYEEEYIRNRVLTTLLKKLSLEDYEVDQVLKGSENSMINSLVKLFALSLGAKRESVALEIAYLMPNRIAMEAAIKYAEQKKHRPLALKLVEMISDLENENDDDGHNSDTELAQLLIQKNRDQMVQFIPESGESSNNSRLVPLGKINGSNSDLNILKPKSIKKNNIAEPNESNKKKRIRTD</sequence>
<dbReference type="GO" id="GO:0043596">
    <property type="term" value="C:nuclear replication fork"/>
    <property type="evidence" value="ECO:0007669"/>
    <property type="project" value="TreeGrafter"/>
</dbReference>
<dbReference type="EMBL" id="JAPWDV010000003">
    <property type="protein sequence ID" value="KAJ6217957.1"/>
    <property type="molecule type" value="Genomic_DNA"/>
</dbReference>
<gene>
    <name evidence="10" type="ORF">RDWZM_009114</name>
</gene>
<keyword evidence="11" id="KW-1185">Reference proteome</keyword>
<dbReference type="InterPro" id="IPR001680">
    <property type="entry name" value="WD40_rpt"/>
</dbReference>
<name>A0A9Q0M306_BLOTA</name>
<feature type="region of interest" description="Disordered" evidence="6">
    <location>
        <begin position="889"/>
        <end position="913"/>
    </location>
</feature>
<evidence type="ECO:0000256" key="3">
    <source>
        <dbReference type="ARBA" id="ARBA00022737"/>
    </source>
</evidence>
<dbReference type="PANTHER" id="PTHR19932">
    <property type="entry name" value="WD REPEAT AND HMG-BOX DNA BINDING PROTEIN"/>
    <property type="match status" value="1"/>
</dbReference>
<keyword evidence="2 5" id="KW-0853">WD repeat</keyword>
<dbReference type="GO" id="GO:0006281">
    <property type="term" value="P:DNA repair"/>
    <property type="evidence" value="ECO:0007669"/>
    <property type="project" value="TreeGrafter"/>
</dbReference>
<dbReference type="InterPro" id="IPR015943">
    <property type="entry name" value="WD40/YVTN_repeat-like_dom_sf"/>
</dbReference>
<reference evidence="10" key="1">
    <citation type="submission" date="2022-12" db="EMBL/GenBank/DDBJ databases">
        <title>Genome assemblies of Blomia tropicalis.</title>
        <authorList>
            <person name="Cui Y."/>
        </authorList>
    </citation>
    <scope>NUCLEOTIDE SEQUENCE</scope>
    <source>
        <tissue evidence="10">Adult mites</tissue>
    </source>
</reference>
<dbReference type="InterPro" id="IPR022100">
    <property type="entry name" value="WDHD1/CFT4_beta-prop_2nd"/>
</dbReference>
<evidence type="ECO:0000313" key="11">
    <source>
        <dbReference type="Proteomes" id="UP001142055"/>
    </source>
</evidence>
<dbReference type="InterPro" id="IPR048591">
    <property type="entry name" value="WDHD1/CFT4_hel"/>
</dbReference>
<dbReference type="PANTHER" id="PTHR19932:SF10">
    <property type="entry name" value="WD REPEAT AND HMG-BOX DNA-BINDING PROTEIN 1"/>
    <property type="match status" value="1"/>
</dbReference>
<dbReference type="AlphaFoldDB" id="A0A9Q0M306"/>
<dbReference type="InterPro" id="IPR036322">
    <property type="entry name" value="WD40_repeat_dom_sf"/>
</dbReference>
<evidence type="ECO:0000256" key="5">
    <source>
        <dbReference type="PROSITE-ProRule" id="PRU00221"/>
    </source>
</evidence>
<evidence type="ECO:0000259" key="9">
    <source>
        <dbReference type="Pfam" id="PF24817"/>
    </source>
</evidence>
<evidence type="ECO:0000256" key="4">
    <source>
        <dbReference type="ARBA" id="ARBA00023242"/>
    </source>
</evidence>
<comment type="subcellular location">
    <subcellularLocation>
        <location evidence="1">Nucleus</location>
    </subcellularLocation>
</comment>